<dbReference type="AlphaFoldDB" id="A0A0C9VNQ6"/>
<dbReference type="Proteomes" id="UP000053820">
    <property type="component" value="Unassembled WGS sequence"/>
</dbReference>
<dbReference type="Gene3D" id="3.80.10.10">
    <property type="entry name" value="Ribonuclease Inhibitor"/>
    <property type="match status" value="1"/>
</dbReference>
<dbReference type="OrthoDB" id="3258386at2759"/>
<evidence type="ECO:0000313" key="1">
    <source>
        <dbReference type="EMBL" id="KIJ59275.1"/>
    </source>
</evidence>
<accession>A0A0C9VNQ6</accession>
<dbReference type="HOGENOM" id="CLU_021164_0_2_1"/>
<dbReference type="InterPro" id="IPR032675">
    <property type="entry name" value="LRR_dom_sf"/>
</dbReference>
<dbReference type="SUPFAM" id="SSF52047">
    <property type="entry name" value="RNI-like"/>
    <property type="match status" value="1"/>
</dbReference>
<evidence type="ECO:0008006" key="3">
    <source>
        <dbReference type="Google" id="ProtNLM"/>
    </source>
</evidence>
<keyword evidence="2" id="KW-1185">Reference proteome</keyword>
<organism evidence="1 2">
    <name type="scientific">Hydnomerulius pinastri MD-312</name>
    <dbReference type="NCBI Taxonomy" id="994086"/>
    <lineage>
        <taxon>Eukaryota</taxon>
        <taxon>Fungi</taxon>
        <taxon>Dikarya</taxon>
        <taxon>Basidiomycota</taxon>
        <taxon>Agaricomycotina</taxon>
        <taxon>Agaricomycetes</taxon>
        <taxon>Agaricomycetidae</taxon>
        <taxon>Boletales</taxon>
        <taxon>Boletales incertae sedis</taxon>
        <taxon>Leucogyrophana</taxon>
    </lineage>
</organism>
<name>A0A0C9VNQ6_9AGAM</name>
<gene>
    <name evidence="1" type="ORF">HYDPIDRAFT_170881</name>
</gene>
<proteinExistence type="predicted"/>
<reference evidence="1 2" key="1">
    <citation type="submission" date="2014-04" db="EMBL/GenBank/DDBJ databases">
        <title>Evolutionary Origins and Diversification of the Mycorrhizal Mutualists.</title>
        <authorList>
            <consortium name="DOE Joint Genome Institute"/>
            <consortium name="Mycorrhizal Genomics Consortium"/>
            <person name="Kohler A."/>
            <person name="Kuo A."/>
            <person name="Nagy L.G."/>
            <person name="Floudas D."/>
            <person name="Copeland A."/>
            <person name="Barry K.W."/>
            <person name="Cichocki N."/>
            <person name="Veneault-Fourrey C."/>
            <person name="LaButti K."/>
            <person name="Lindquist E.A."/>
            <person name="Lipzen A."/>
            <person name="Lundell T."/>
            <person name="Morin E."/>
            <person name="Murat C."/>
            <person name="Riley R."/>
            <person name="Ohm R."/>
            <person name="Sun H."/>
            <person name="Tunlid A."/>
            <person name="Henrissat B."/>
            <person name="Grigoriev I.V."/>
            <person name="Hibbett D.S."/>
            <person name="Martin F."/>
        </authorList>
    </citation>
    <scope>NUCLEOTIDE SEQUENCE [LARGE SCALE GENOMIC DNA]</scope>
    <source>
        <strain evidence="1 2">MD-312</strain>
    </source>
</reference>
<sequence length="581" mass="66186">MHHCLNIAEIQQLIFEYVRGPVLFEGRLDYRQRQATASARGALAALALTCRSFTEPALDLLWYDLDTFEPLFKSLPLDLWPEGRYPWRPLRETTFSRDLQPSDWTCLQKYCSRVRILGRLVDNVDREQPLVSGSVPAVLLEALFRQPHGATCIFPRLEKLFWNDGREAMFQYFSRFLAPTLTCIRVATEDWTADKSSSLRALEAHCPRLNDFGFFFPGSGYFFTDTQIDEFSETIRNLQPVERLSVCAVDHYAYRHLTSLSALKSLSIHLACTMDYYCPVEIVFPETLETIDLHTYHLVFVLKLLANKRFSSRHLNIRSRYHYPVKNLASFFEQLHDHFSPDHLTTLSLDIEEAALSSSSFSDIGSQSTLDVQSLPILFEFRLLRGLKLAAYWSPDLDDDWMADIASALPNLEVLDLGTESTCDLSQLTLGITMRGVISLIDALPQLRELGLVFDARLSSLPAAYEYWGITNRSLTTLRVGTSPIDMPSEVASRLSSLLPSLKQVDFSSHKYLDSQLDTVRCRWDQVSELLQTYSRAKAVLFQPTTVEEESISPAEFLPSRGASVQVDKFVENALLWDVLI</sequence>
<protein>
    <recommendedName>
        <fullName evidence="3">F-box domain-containing protein</fullName>
    </recommendedName>
</protein>
<evidence type="ECO:0000313" key="2">
    <source>
        <dbReference type="Proteomes" id="UP000053820"/>
    </source>
</evidence>
<dbReference type="EMBL" id="KN839892">
    <property type="protein sequence ID" value="KIJ59275.1"/>
    <property type="molecule type" value="Genomic_DNA"/>
</dbReference>